<dbReference type="EC" id="2.1.1.176" evidence="3"/>
<evidence type="ECO:0000256" key="8">
    <source>
        <dbReference type="ARBA" id="ARBA00022691"/>
    </source>
</evidence>
<evidence type="ECO:0000256" key="5">
    <source>
        <dbReference type="ARBA" id="ARBA00022552"/>
    </source>
</evidence>
<evidence type="ECO:0000313" key="16">
    <source>
        <dbReference type="Proteomes" id="UP001139971"/>
    </source>
</evidence>
<dbReference type="Gene3D" id="1.10.287.730">
    <property type="entry name" value="Helix hairpin bin"/>
    <property type="match status" value="1"/>
</dbReference>
<dbReference type="Pfam" id="PF22458">
    <property type="entry name" value="RsmF-B_ferredox"/>
    <property type="match status" value="1"/>
</dbReference>
<dbReference type="InterPro" id="IPR023267">
    <property type="entry name" value="RCMT"/>
</dbReference>
<evidence type="ECO:0000313" key="15">
    <source>
        <dbReference type="EMBL" id="MDC8013515.1"/>
    </source>
</evidence>
<dbReference type="PRINTS" id="PR02008">
    <property type="entry name" value="RCMTFAMILY"/>
</dbReference>
<comment type="similarity">
    <text evidence="13">Belongs to the class I-like SAM-binding methyltransferase superfamily. RsmB/NOP family.</text>
</comment>
<evidence type="ECO:0000256" key="12">
    <source>
        <dbReference type="ARBA" id="ARBA00047283"/>
    </source>
</evidence>
<keyword evidence="5" id="KW-0698">rRNA processing</keyword>
<accession>A0A9X4BH02</accession>
<dbReference type="GO" id="GO:0003723">
    <property type="term" value="F:RNA binding"/>
    <property type="evidence" value="ECO:0007669"/>
    <property type="project" value="UniProtKB-UniRule"/>
</dbReference>
<feature type="binding site" evidence="13">
    <location>
        <position position="275"/>
    </location>
    <ligand>
        <name>S-adenosyl-L-methionine</name>
        <dbReference type="ChEBI" id="CHEBI:59789"/>
    </ligand>
</feature>
<feature type="binding site" evidence="13">
    <location>
        <position position="320"/>
    </location>
    <ligand>
        <name>S-adenosyl-L-methionine</name>
        <dbReference type="ChEBI" id="CHEBI:59789"/>
    </ligand>
</feature>
<dbReference type="InterPro" id="IPR004573">
    <property type="entry name" value="rRNA_ssu_MeTfrase_B"/>
</dbReference>
<evidence type="ECO:0000256" key="9">
    <source>
        <dbReference type="ARBA" id="ARBA00022884"/>
    </source>
</evidence>
<dbReference type="GO" id="GO:0070475">
    <property type="term" value="P:rRNA base methylation"/>
    <property type="evidence" value="ECO:0007669"/>
    <property type="project" value="TreeGrafter"/>
</dbReference>
<dbReference type="PANTHER" id="PTHR22807:SF61">
    <property type="entry name" value="NOL1_NOP2_SUN FAMILY PROTEIN _ ANTITERMINATION NUSB DOMAIN-CONTAINING PROTEIN"/>
    <property type="match status" value="1"/>
</dbReference>
<proteinExistence type="inferred from homology"/>
<dbReference type="InterPro" id="IPR054728">
    <property type="entry name" value="RsmB-like_ferredoxin"/>
</dbReference>
<dbReference type="NCBIfam" id="NF008149">
    <property type="entry name" value="PRK10901.1"/>
    <property type="match status" value="1"/>
</dbReference>
<dbReference type="GO" id="GO:0005829">
    <property type="term" value="C:cytosol"/>
    <property type="evidence" value="ECO:0007669"/>
    <property type="project" value="TreeGrafter"/>
</dbReference>
<dbReference type="GO" id="GO:0006355">
    <property type="term" value="P:regulation of DNA-templated transcription"/>
    <property type="evidence" value="ECO:0007669"/>
    <property type="project" value="InterPro"/>
</dbReference>
<dbReference type="InterPro" id="IPR049560">
    <property type="entry name" value="MeTrfase_RsmB-F_NOP2_cat"/>
</dbReference>
<dbReference type="NCBIfam" id="TIGR00563">
    <property type="entry name" value="rsmB"/>
    <property type="match status" value="1"/>
</dbReference>
<dbReference type="PANTHER" id="PTHR22807">
    <property type="entry name" value="NOP2 YEAST -RELATED NOL1/NOP2/FMU SUN DOMAIN-CONTAINING"/>
    <property type="match status" value="1"/>
</dbReference>
<comment type="subcellular location">
    <subcellularLocation>
        <location evidence="2">Cytoplasm</location>
    </subcellularLocation>
</comment>
<dbReference type="SUPFAM" id="SSF48013">
    <property type="entry name" value="NusB-like"/>
    <property type="match status" value="1"/>
</dbReference>
<keyword evidence="16" id="KW-1185">Reference proteome</keyword>
<protein>
    <recommendedName>
        <fullName evidence="3">16S rRNA (cytosine(967)-C(5))-methyltransferase</fullName>
        <ecNumber evidence="3">2.1.1.176</ecNumber>
    </recommendedName>
    <alternativeName>
        <fullName evidence="10">16S rRNA m5C967 methyltransferase</fullName>
    </alternativeName>
    <alternativeName>
        <fullName evidence="11">rRNA (cytosine-C(5)-)-methyltransferase RsmB</fullName>
    </alternativeName>
</protein>
<gene>
    <name evidence="15" type="primary">rsmB</name>
    <name evidence="15" type="ORF">OD750_013305</name>
</gene>
<dbReference type="InterPro" id="IPR006027">
    <property type="entry name" value="NusB_RsmB_TIM44"/>
</dbReference>
<keyword evidence="9 13" id="KW-0694">RNA-binding</keyword>
<keyword evidence="8 13" id="KW-0949">S-adenosyl-L-methionine</keyword>
<feature type="binding site" evidence="13">
    <location>
        <begin position="253"/>
        <end position="259"/>
    </location>
    <ligand>
        <name>S-adenosyl-L-methionine</name>
        <dbReference type="ChEBI" id="CHEBI:59789"/>
    </ligand>
</feature>
<keyword evidence="7 13" id="KW-0808">Transferase</keyword>
<keyword evidence="6 13" id="KW-0489">Methyltransferase</keyword>
<dbReference type="InterPro" id="IPR001678">
    <property type="entry name" value="MeTrfase_RsmB-F_NOP2_dom"/>
</dbReference>
<evidence type="ECO:0000256" key="7">
    <source>
        <dbReference type="ARBA" id="ARBA00022679"/>
    </source>
</evidence>
<dbReference type="SUPFAM" id="SSF53335">
    <property type="entry name" value="S-adenosyl-L-methionine-dependent methyltransferases"/>
    <property type="match status" value="1"/>
</dbReference>
<dbReference type="EMBL" id="JAOVZO020000017">
    <property type="protein sequence ID" value="MDC8013515.1"/>
    <property type="molecule type" value="Genomic_DNA"/>
</dbReference>
<keyword evidence="4" id="KW-0963">Cytoplasm</keyword>
<feature type="domain" description="SAM-dependent MTase RsmB/NOP-type" evidence="14">
    <location>
        <begin position="163"/>
        <end position="432"/>
    </location>
</feature>
<dbReference type="Gene3D" id="3.40.50.150">
    <property type="entry name" value="Vaccinia Virus protein VP39"/>
    <property type="match status" value="1"/>
</dbReference>
<reference evidence="15" key="1">
    <citation type="submission" date="2023-02" db="EMBL/GenBank/DDBJ databases">
        <title>Tahibacter soli sp. nov. isolated from soil.</title>
        <authorList>
            <person name="Baek J.H."/>
            <person name="Lee J.K."/>
            <person name="Choi D.G."/>
            <person name="Jeon C.O."/>
        </authorList>
    </citation>
    <scope>NUCLEOTIDE SEQUENCE</scope>
    <source>
        <strain evidence="15">BL</strain>
    </source>
</reference>
<dbReference type="AlphaFoldDB" id="A0A9X4BH02"/>
<dbReference type="CDD" id="cd02440">
    <property type="entry name" value="AdoMet_MTases"/>
    <property type="match status" value="1"/>
</dbReference>
<comment type="function">
    <text evidence="1">Specifically methylates the cytosine at position 967 (m5C967) of 16S rRNA.</text>
</comment>
<evidence type="ECO:0000256" key="10">
    <source>
        <dbReference type="ARBA" id="ARBA00030399"/>
    </source>
</evidence>
<dbReference type="GO" id="GO:0009383">
    <property type="term" value="F:rRNA (cytosine-C5-)-methyltransferase activity"/>
    <property type="evidence" value="ECO:0007669"/>
    <property type="project" value="TreeGrafter"/>
</dbReference>
<evidence type="ECO:0000256" key="6">
    <source>
        <dbReference type="ARBA" id="ARBA00022603"/>
    </source>
</evidence>
<evidence type="ECO:0000256" key="2">
    <source>
        <dbReference type="ARBA" id="ARBA00004496"/>
    </source>
</evidence>
<dbReference type="Proteomes" id="UP001139971">
    <property type="component" value="Unassembled WGS sequence"/>
</dbReference>
<evidence type="ECO:0000256" key="4">
    <source>
        <dbReference type="ARBA" id="ARBA00022490"/>
    </source>
</evidence>
<dbReference type="Gene3D" id="3.30.70.1170">
    <property type="entry name" value="Sun protein, domain 3"/>
    <property type="match status" value="1"/>
</dbReference>
<feature type="binding site" evidence="13">
    <location>
        <position position="301"/>
    </location>
    <ligand>
        <name>S-adenosyl-L-methionine</name>
        <dbReference type="ChEBI" id="CHEBI:59789"/>
    </ligand>
</feature>
<sequence length="433" mass="46848">MSDARAFAAQALERIVRGGVSLRDAFAQFAPRLHDARDRALLSALLHDGARWWLRYDAAVGRLMDQPLRTREPALHALIVLGLVQIEVMGLPDYAAVAGSVDATRTLRRPKFAGLVNAVLRRWLRERDEIGAKLDADPMTACAHPRWLLDTLAADWPRDVEAILAANNAQAPLTLRANRRRTTRDALIARLAEGGCEAAAHAWLPDAIVLAQSTDVTRLPGYADGEFSVQDGAAQLAPQLLDLASGQRVLDACAAPGGKSAHILECADVELTALDRDPERVAAMRDTFSRLGVKPRVAVGDAGAPKAWSNGRRYDRILVDAPCTATGVLRRQPDIRLHRRGGDVAPVVAEQTRILDALWPLVEPGGRLVYATCSILRAENAAQIAAFLARHPDAAPLADFASEFGRPDGHGRQNLPGDGGMDGFFYAVLDKRA</sequence>
<dbReference type="FunFam" id="3.40.50.150:FF:000022">
    <property type="entry name" value="Ribosomal RNA small subunit methyltransferase B"/>
    <property type="match status" value="1"/>
</dbReference>
<dbReference type="RefSeq" id="WP_263545721.1">
    <property type="nucleotide sequence ID" value="NZ_JAOVZO020000017.1"/>
</dbReference>
<evidence type="ECO:0000256" key="13">
    <source>
        <dbReference type="PROSITE-ProRule" id="PRU01023"/>
    </source>
</evidence>
<dbReference type="Gene3D" id="1.10.940.10">
    <property type="entry name" value="NusB-like"/>
    <property type="match status" value="1"/>
</dbReference>
<comment type="catalytic activity">
    <reaction evidence="12">
        <text>cytidine(967) in 16S rRNA + S-adenosyl-L-methionine = 5-methylcytidine(967) in 16S rRNA + S-adenosyl-L-homocysteine + H(+)</text>
        <dbReference type="Rhea" id="RHEA:42748"/>
        <dbReference type="Rhea" id="RHEA-COMP:10219"/>
        <dbReference type="Rhea" id="RHEA-COMP:10220"/>
        <dbReference type="ChEBI" id="CHEBI:15378"/>
        <dbReference type="ChEBI" id="CHEBI:57856"/>
        <dbReference type="ChEBI" id="CHEBI:59789"/>
        <dbReference type="ChEBI" id="CHEBI:74483"/>
        <dbReference type="ChEBI" id="CHEBI:82748"/>
        <dbReference type="EC" id="2.1.1.176"/>
    </reaction>
</comment>
<dbReference type="Pfam" id="PF01189">
    <property type="entry name" value="Methyltr_RsmB-F"/>
    <property type="match status" value="1"/>
</dbReference>
<comment type="caution">
    <text evidence="15">The sequence shown here is derived from an EMBL/GenBank/DDBJ whole genome shotgun (WGS) entry which is preliminary data.</text>
</comment>
<evidence type="ECO:0000256" key="3">
    <source>
        <dbReference type="ARBA" id="ARBA00012140"/>
    </source>
</evidence>
<dbReference type="Pfam" id="PF01029">
    <property type="entry name" value="NusB"/>
    <property type="match status" value="1"/>
</dbReference>
<name>A0A9X4BH02_9GAMM</name>
<dbReference type="InterPro" id="IPR035926">
    <property type="entry name" value="NusB-like_sf"/>
</dbReference>
<dbReference type="InterPro" id="IPR029063">
    <property type="entry name" value="SAM-dependent_MTases_sf"/>
</dbReference>
<dbReference type="PROSITE" id="PS51686">
    <property type="entry name" value="SAM_MT_RSMB_NOP"/>
    <property type="match status" value="1"/>
</dbReference>
<evidence type="ECO:0000256" key="1">
    <source>
        <dbReference type="ARBA" id="ARBA00002724"/>
    </source>
</evidence>
<evidence type="ECO:0000259" key="14">
    <source>
        <dbReference type="PROSITE" id="PS51686"/>
    </source>
</evidence>
<evidence type="ECO:0000256" key="11">
    <source>
        <dbReference type="ARBA" id="ARBA00031088"/>
    </source>
</evidence>
<organism evidence="15 16">
    <name type="scientific">Tahibacter soli</name>
    <dbReference type="NCBI Taxonomy" id="2983605"/>
    <lineage>
        <taxon>Bacteria</taxon>
        <taxon>Pseudomonadati</taxon>
        <taxon>Pseudomonadota</taxon>
        <taxon>Gammaproteobacteria</taxon>
        <taxon>Lysobacterales</taxon>
        <taxon>Rhodanobacteraceae</taxon>
        <taxon>Tahibacter</taxon>
    </lineage>
</organism>
<feature type="active site" description="Nucleophile" evidence="13">
    <location>
        <position position="373"/>
    </location>
</feature>